<dbReference type="Proteomes" id="UP000054805">
    <property type="component" value="Unassembled WGS sequence"/>
</dbReference>
<evidence type="ECO:0000313" key="2">
    <source>
        <dbReference type="EMBL" id="KRZ25896.1"/>
    </source>
</evidence>
<keyword evidence="3" id="KW-1185">Reference proteome</keyword>
<keyword evidence="1" id="KW-0472">Membrane</keyword>
<keyword evidence="1" id="KW-1133">Transmembrane helix</keyword>
<gene>
    <name evidence="2" type="ORF">T4B_4503</name>
</gene>
<accession>A0A0V1ITA2</accession>
<name>A0A0V1ITA2_TRIPS</name>
<protein>
    <recommendedName>
        <fullName evidence="4">Transmembrane protein</fullName>
    </recommendedName>
</protein>
<organism evidence="2 3">
    <name type="scientific">Trichinella pseudospiralis</name>
    <name type="common">Parasitic roundworm</name>
    <dbReference type="NCBI Taxonomy" id="6337"/>
    <lineage>
        <taxon>Eukaryota</taxon>
        <taxon>Metazoa</taxon>
        <taxon>Ecdysozoa</taxon>
        <taxon>Nematoda</taxon>
        <taxon>Enoplea</taxon>
        <taxon>Dorylaimia</taxon>
        <taxon>Trichinellida</taxon>
        <taxon>Trichinellidae</taxon>
        <taxon>Trichinella</taxon>
    </lineage>
</organism>
<dbReference type="AlphaFoldDB" id="A0A0V1ITA2"/>
<evidence type="ECO:0000256" key="1">
    <source>
        <dbReference type="SAM" id="Phobius"/>
    </source>
</evidence>
<keyword evidence="1" id="KW-0812">Transmembrane</keyword>
<proteinExistence type="predicted"/>
<evidence type="ECO:0008006" key="4">
    <source>
        <dbReference type="Google" id="ProtNLM"/>
    </source>
</evidence>
<dbReference type="EMBL" id="JYDS01000093">
    <property type="protein sequence ID" value="KRZ25896.1"/>
    <property type="molecule type" value="Genomic_DNA"/>
</dbReference>
<comment type="caution">
    <text evidence="2">The sequence shown here is derived from an EMBL/GenBank/DDBJ whole genome shotgun (WGS) entry which is preliminary data.</text>
</comment>
<sequence length="69" mass="7476">MKRVVDVVVVVAVVVAVVAAAAAALNIYFISFQSNVQMRKVGLKRVGCLWNSNVSLPSDSSLRNQDKNE</sequence>
<evidence type="ECO:0000313" key="3">
    <source>
        <dbReference type="Proteomes" id="UP000054805"/>
    </source>
</evidence>
<feature type="transmembrane region" description="Helical" evidence="1">
    <location>
        <begin position="7"/>
        <end position="30"/>
    </location>
</feature>
<reference evidence="2 3" key="1">
    <citation type="submission" date="2015-01" db="EMBL/GenBank/DDBJ databases">
        <title>Evolution of Trichinella species and genotypes.</title>
        <authorList>
            <person name="Korhonen P.K."/>
            <person name="Edoardo P."/>
            <person name="Giuseppe L.R."/>
            <person name="Gasser R.B."/>
        </authorList>
    </citation>
    <scope>NUCLEOTIDE SEQUENCE [LARGE SCALE GENOMIC DNA]</scope>
    <source>
        <strain evidence="2">ISS588</strain>
    </source>
</reference>